<name>A0ACC0BJ00_CATRO</name>
<evidence type="ECO:0000313" key="1">
    <source>
        <dbReference type="EMBL" id="KAI5672566.1"/>
    </source>
</evidence>
<organism evidence="1 2">
    <name type="scientific">Catharanthus roseus</name>
    <name type="common">Madagascar periwinkle</name>
    <name type="synonym">Vinca rosea</name>
    <dbReference type="NCBI Taxonomy" id="4058"/>
    <lineage>
        <taxon>Eukaryota</taxon>
        <taxon>Viridiplantae</taxon>
        <taxon>Streptophyta</taxon>
        <taxon>Embryophyta</taxon>
        <taxon>Tracheophyta</taxon>
        <taxon>Spermatophyta</taxon>
        <taxon>Magnoliopsida</taxon>
        <taxon>eudicotyledons</taxon>
        <taxon>Gunneridae</taxon>
        <taxon>Pentapetalae</taxon>
        <taxon>asterids</taxon>
        <taxon>lamiids</taxon>
        <taxon>Gentianales</taxon>
        <taxon>Apocynaceae</taxon>
        <taxon>Rauvolfioideae</taxon>
        <taxon>Vinceae</taxon>
        <taxon>Catharanthinae</taxon>
        <taxon>Catharanthus</taxon>
    </lineage>
</organism>
<dbReference type="EMBL" id="CM044703">
    <property type="protein sequence ID" value="KAI5672566.1"/>
    <property type="molecule type" value="Genomic_DNA"/>
</dbReference>
<proteinExistence type="predicted"/>
<accession>A0ACC0BJ00</accession>
<dbReference type="Proteomes" id="UP001060085">
    <property type="component" value="Linkage Group LG03"/>
</dbReference>
<evidence type="ECO:0000313" key="2">
    <source>
        <dbReference type="Proteomes" id="UP001060085"/>
    </source>
</evidence>
<reference evidence="2" key="1">
    <citation type="journal article" date="2023" name="Nat. Plants">
        <title>Single-cell RNA sequencing provides a high-resolution roadmap for understanding the multicellular compartmentation of specialized metabolism.</title>
        <authorList>
            <person name="Sun S."/>
            <person name="Shen X."/>
            <person name="Li Y."/>
            <person name="Li Y."/>
            <person name="Wang S."/>
            <person name="Li R."/>
            <person name="Zhang H."/>
            <person name="Shen G."/>
            <person name="Guo B."/>
            <person name="Wei J."/>
            <person name="Xu J."/>
            <person name="St-Pierre B."/>
            <person name="Chen S."/>
            <person name="Sun C."/>
        </authorList>
    </citation>
    <scope>NUCLEOTIDE SEQUENCE [LARGE SCALE GENOMIC DNA]</scope>
</reference>
<sequence length="123" mass="14050">MNQFLGVDHGFLPIKLKLLPIFLPACLAAAYNFSSSTAAFSSTSSTSTDATCSGFNKQSTCAKLITKIIKEQLIEAHASFGKIPNRIKNMRYTGFRKRYRWDPMHERAMWDAWEKQPHYITRT</sequence>
<comment type="caution">
    <text evidence="1">The sequence shown here is derived from an EMBL/GenBank/DDBJ whole genome shotgun (WGS) entry which is preliminary data.</text>
</comment>
<keyword evidence="2" id="KW-1185">Reference proteome</keyword>
<gene>
    <name evidence="1" type="ORF">M9H77_12930</name>
</gene>
<protein>
    <submittedName>
        <fullName evidence="1">Uncharacterized protein</fullName>
    </submittedName>
</protein>